<reference evidence="3" key="2">
    <citation type="submission" date="2021-12" db="EMBL/GenBank/DDBJ databases">
        <title>Resequencing data analysis of finger millet.</title>
        <authorList>
            <person name="Hatakeyama M."/>
            <person name="Aluri S."/>
            <person name="Balachadran M.T."/>
            <person name="Sivarajan S.R."/>
            <person name="Poveda L."/>
            <person name="Shimizu-Inatsugi R."/>
            <person name="Schlapbach R."/>
            <person name="Sreeman S.M."/>
            <person name="Shimizu K.K."/>
        </authorList>
    </citation>
    <scope>NUCLEOTIDE SEQUENCE</scope>
</reference>
<proteinExistence type="inferred from homology"/>
<comment type="catalytic activity">
    <reaction evidence="1">
        <text>a long-chain fatty acyl-CoA + 2 NADPH + 2 H(+) = a long-chain primary fatty alcohol + 2 NADP(+) + CoA</text>
        <dbReference type="Rhea" id="RHEA:52716"/>
        <dbReference type="ChEBI" id="CHEBI:15378"/>
        <dbReference type="ChEBI" id="CHEBI:57287"/>
        <dbReference type="ChEBI" id="CHEBI:57783"/>
        <dbReference type="ChEBI" id="CHEBI:58349"/>
        <dbReference type="ChEBI" id="CHEBI:77396"/>
        <dbReference type="ChEBI" id="CHEBI:83139"/>
        <dbReference type="EC" id="1.2.1.84"/>
    </reaction>
</comment>
<dbReference type="GO" id="GO:0010345">
    <property type="term" value="P:suberin biosynthetic process"/>
    <property type="evidence" value="ECO:0007669"/>
    <property type="project" value="TreeGrafter"/>
</dbReference>
<comment type="similarity">
    <text evidence="1">Belongs to the fatty acyl-CoA reductase family.</text>
</comment>
<dbReference type="Gene3D" id="3.40.50.720">
    <property type="entry name" value="NAD(P)-binding Rossmann-like Domain"/>
    <property type="match status" value="1"/>
</dbReference>
<evidence type="ECO:0000313" key="4">
    <source>
        <dbReference type="Proteomes" id="UP001054889"/>
    </source>
</evidence>
<dbReference type="PANTHER" id="PTHR11011:SF110">
    <property type="entry name" value="FATTY ACYL-COA REDUCTASE"/>
    <property type="match status" value="1"/>
</dbReference>
<dbReference type="SUPFAM" id="SSF51735">
    <property type="entry name" value="NAD(P)-binding Rossmann-fold domains"/>
    <property type="match status" value="1"/>
</dbReference>
<dbReference type="InterPro" id="IPR036291">
    <property type="entry name" value="NAD(P)-bd_dom_sf"/>
</dbReference>
<dbReference type="EC" id="1.2.1.84" evidence="1"/>
<evidence type="ECO:0000259" key="2">
    <source>
        <dbReference type="Pfam" id="PF07993"/>
    </source>
</evidence>
<keyword evidence="1" id="KW-0444">Lipid biosynthesis</keyword>
<sequence length="89" mass="10394">MERLHSKTVLITGATGFIAKLLVEKILRLQPGIKRVYLLVRAGDEATARRRVQSEVRFFFLTTVHEYYLFLELRVLFRPYVDSHTATVQ</sequence>
<dbReference type="InterPro" id="IPR013120">
    <property type="entry name" value="FAR_NAD-bd"/>
</dbReference>
<evidence type="ECO:0000313" key="3">
    <source>
        <dbReference type="EMBL" id="GJN13046.1"/>
    </source>
</evidence>
<evidence type="ECO:0000256" key="1">
    <source>
        <dbReference type="RuleBase" id="RU363097"/>
    </source>
</evidence>
<name>A0AAV5DS23_ELECO</name>
<comment type="function">
    <text evidence="1">Catalyzes the reduction of fatty acyl-CoA to fatty alcohols.</text>
</comment>
<keyword evidence="1" id="KW-0560">Oxidoreductase</keyword>
<dbReference type="GO" id="GO:0035336">
    <property type="term" value="P:long-chain fatty-acyl-CoA metabolic process"/>
    <property type="evidence" value="ECO:0007669"/>
    <property type="project" value="TreeGrafter"/>
</dbReference>
<feature type="domain" description="Thioester reductase (TE)" evidence="2">
    <location>
        <begin position="11"/>
        <end position="61"/>
    </location>
</feature>
<dbReference type="AlphaFoldDB" id="A0AAV5DS23"/>
<dbReference type="PANTHER" id="PTHR11011">
    <property type="entry name" value="MALE STERILITY PROTEIN 2-RELATED"/>
    <property type="match status" value="1"/>
</dbReference>
<dbReference type="EMBL" id="BQKI01000031">
    <property type="protein sequence ID" value="GJN13046.1"/>
    <property type="molecule type" value="Genomic_DNA"/>
</dbReference>
<dbReference type="InterPro" id="IPR026055">
    <property type="entry name" value="FAR"/>
</dbReference>
<organism evidence="3 4">
    <name type="scientific">Eleusine coracana subsp. coracana</name>
    <dbReference type="NCBI Taxonomy" id="191504"/>
    <lineage>
        <taxon>Eukaryota</taxon>
        <taxon>Viridiplantae</taxon>
        <taxon>Streptophyta</taxon>
        <taxon>Embryophyta</taxon>
        <taxon>Tracheophyta</taxon>
        <taxon>Spermatophyta</taxon>
        <taxon>Magnoliopsida</taxon>
        <taxon>Liliopsida</taxon>
        <taxon>Poales</taxon>
        <taxon>Poaceae</taxon>
        <taxon>PACMAD clade</taxon>
        <taxon>Chloridoideae</taxon>
        <taxon>Cynodonteae</taxon>
        <taxon>Eleusininae</taxon>
        <taxon>Eleusine</taxon>
    </lineage>
</organism>
<gene>
    <name evidence="3" type="primary">ga31379</name>
    <name evidence="3" type="ORF">PR202_ga31379</name>
</gene>
<dbReference type="GO" id="GO:0080019">
    <property type="term" value="F:alcohol-forming very long-chain fatty acyl-CoA reductase activity"/>
    <property type="evidence" value="ECO:0007669"/>
    <property type="project" value="InterPro"/>
</dbReference>
<dbReference type="Pfam" id="PF07993">
    <property type="entry name" value="NAD_binding_4"/>
    <property type="match status" value="1"/>
</dbReference>
<reference evidence="3" key="1">
    <citation type="journal article" date="2018" name="DNA Res.">
        <title>Multiple hybrid de novo genome assembly of finger millet, an orphan allotetraploid crop.</title>
        <authorList>
            <person name="Hatakeyama M."/>
            <person name="Aluri S."/>
            <person name="Balachadran M.T."/>
            <person name="Sivarajan S.R."/>
            <person name="Patrignani A."/>
            <person name="Gruter S."/>
            <person name="Poveda L."/>
            <person name="Shimizu-Inatsugi R."/>
            <person name="Baeten J."/>
            <person name="Francoijs K.J."/>
            <person name="Nataraja K.N."/>
            <person name="Reddy Y.A.N."/>
            <person name="Phadnis S."/>
            <person name="Ravikumar R.L."/>
            <person name="Schlapbach R."/>
            <person name="Sreeman S.M."/>
            <person name="Shimizu K.K."/>
        </authorList>
    </citation>
    <scope>NUCLEOTIDE SEQUENCE</scope>
</reference>
<keyword evidence="4" id="KW-1185">Reference proteome</keyword>
<dbReference type="GO" id="GO:0102965">
    <property type="term" value="F:alcohol-forming long-chain fatty acyl-CoA reductase activity"/>
    <property type="evidence" value="ECO:0007669"/>
    <property type="project" value="UniProtKB-EC"/>
</dbReference>
<comment type="caution">
    <text evidence="3">The sequence shown here is derived from an EMBL/GenBank/DDBJ whole genome shotgun (WGS) entry which is preliminary data.</text>
</comment>
<keyword evidence="1" id="KW-0521">NADP</keyword>
<protein>
    <recommendedName>
        <fullName evidence="1">Fatty acyl-CoA reductase</fullName>
        <ecNumber evidence="1">1.2.1.84</ecNumber>
    </recommendedName>
</protein>
<keyword evidence="1" id="KW-0443">Lipid metabolism</keyword>
<dbReference type="Proteomes" id="UP001054889">
    <property type="component" value="Unassembled WGS sequence"/>
</dbReference>
<accession>A0AAV5DS23</accession>